<dbReference type="PROSITE" id="PS51257">
    <property type="entry name" value="PROKAR_LIPOPROTEIN"/>
    <property type="match status" value="1"/>
</dbReference>
<feature type="chain" id="PRO_5010698051" evidence="2">
    <location>
        <begin position="23"/>
        <end position="93"/>
    </location>
</feature>
<evidence type="ECO:0000313" key="4">
    <source>
        <dbReference type="RefSeq" id="XP_018333352.1"/>
    </source>
</evidence>
<accession>A0A1W4XKQ5</accession>
<feature type="region of interest" description="Disordered" evidence="1">
    <location>
        <begin position="56"/>
        <end position="93"/>
    </location>
</feature>
<keyword evidence="3" id="KW-1185">Reference proteome</keyword>
<reference evidence="4" key="1">
    <citation type="submission" date="2025-08" db="UniProtKB">
        <authorList>
            <consortium name="RefSeq"/>
        </authorList>
    </citation>
    <scope>IDENTIFICATION</scope>
    <source>
        <tissue evidence="4">Entire body</tissue>
    </source>
</reference>
<evidence type="ECO:0000256" key="2">
    <source>
        <dbReference type="SAM" id="SignalP"/>
    </source>
</evidence>
<proteinExistence type="predicted"/>
<dbReference type="Proteomes" id="UP000192223">
    <property type="component" value="Unplaced"/>
</dbReference>
<dbReference type="OrthoDB" id="6765403at2759"/>
<dbReference type="AlphaFoldDB" id="A0A1W4XKQ5"/>
<evidence type="ECO:0000313" key="3">
    <source>
        <dbReference type="Proteomes" id="UP000192223"/>
    </source>
</evidence>
<evidence type="ECO:0000256" key="1">
    <source>
        <dbReference type="SAM" id="MobiDB-lite"/>
    </source>
</evidence>
<organism evidence="3 4">
    <name type="scientific">Agrilus planipennis</name>
    <name type="common">Emerald ash borer</name>
    <name type="synonym">Agrilus marcopoli</name>
    <dbReference type="NCBI Taxonomy" id="224129"/>
    <lineage>
        <taxon>Eukaryota</taxon>
        <taxon>Metazoa</taxon>
        <taxon>Ecdysozoa</taxon>
        <taxon>Arthropoda</taxon>
        <taxon>Hexapoda</taxon>
        <taxon>Insecta</taxon>
        <taxon>Pterygota</taxon>
        <taxon>Neoptera</taxon>
        <taxon>Endopterygota</taxon>
        <taxon>Coleoptera</taxon>
        <taxon>Polyphaga</taxon>
        <taxon>Elateriformia</taxon>
        <taxon>Buprestoidea</taxon>
        <taxon>Buprestidae</taxon>
        <taxon>Agrilinae</taxon>
        <taxon>Agrilus</taxon>
    </lineage>
</organism>
<sequence>MFFTMKGVLATILFILGCRINASIPGCQEIERSSTRYFDGIMVKLQQSVIQQLTKNERKERHLHSNTLNKTDIQSKEEINGTPGCDPNSSNNV</sequence>
<protein>
    <submittedName>
        <fullName evidence="4">Uncharacterized protein LOC108742574 isoform X2</fullName>
    </submittedName>
</protein>
<dbReference type="GeneID" id="108742574"/>
<name>A0A1W4XKQ5_AGRPL</name>
<feature type="signal peptide" evidence="2">
    <location>
        <begin position="1"/>
        <end position="22"/>
    </location>
</feature>
<gene>
    <name evidence="4" type="primary">LOC108742574</name>
</gene>
<keyword evidence="2" id="KW-0732">Signal</keyword>
<dbReference type="RefSeq" id="XP_018333352.1">
    <property type="nucleotide sequence ID" value="XM_018477850.1"/>
</dbReference>